<feature type="binding site" evidence="6">
    <location>
        <begin position="190"/>
        <end position="195"/>
    </location>
    <ligand>
        <name>NAD(+)</name>
        <dbReference type="ChEBI" id="CHEBI:57540"/>
    </ligand>
</feature>
<comment type="subcellular location">
    <subcellularLocation>
        <location evidence="6">Cytoplasm</location>
    </subcellularLocation>
</comment>
<dbReference type="GO" id="GO:0006741">
    <property type="term" value="P:NADP+ biosynthetic process"/>
    <property type="evidence" value="ECO:0007669"/>
    <property type="project" value="UniProtKB-UniRule"/>
</dbReference>
<evidence type="ECO:0000256" key="1">
    <source>
        <dbReference type="ARBA" id="ARBA00022679"/>
    </source>
</evidence>
<feature type="binding site" evidence="6">
    <location>
        <position position="160"/>
    </location>
    <ligand>
        <name>NAD(+)</name>
        <dbReference type="ChEBI" id="CHEBI:57540"/>
    </ligand>
</feature>
<comment type="catalytic activity">
    <reaction evidence="5 6">
        <text>NAD(+) + ATP = ADP + NADP(+) + H(+)</text>
        <dbReference type="Rhea" id="RHEA:18629"/>
        <dbReference type="ChEBI" id="CHEBI:15378"/>
        <dbReference type="ChEBI" id="CHEBI:30616"/>
        <dbReference type="ChEBI" id="CHEBI:57540"/>
        <dbReference type="ChEBI" id="CHEBI:58349"/>
        <dbReference type="ChEBI" id="CHEBI:456216"/>
        <dbReference type="EC" id="2.7.1.23"/>
    </reaction>
</comment>
<dbReference type="InterPro" id="IPR016064">
    <property type="entry name" value="NAD/diacylglycerol_kinase_sf"/>
</dbReference>
<feature type="active site" description="Proton acceptor" evidence="6">
    <location>
        <position position="75"/>
    </location>
</feature>
<feature type="binding site" evidence="6">
    <location>
        <position position="250"/>
    </location>
    <ligand>
        <name>NAD(+)</name>
        <dbReference type="ChEBI" id="CHEBI:57540"/>
    </ligand>
</feature>
<evidence type="ECO:0000313" key="7">
    <source>
        <dbReference type="EMBL" id="TQV88638.1"/>
    </source>
</evidence>
<comment type="function">
    <text evidence="6">Involved in the regulation of the intracellular balance of NAD and NADP, and is a key enzyme in the biosynthesis of NADP. Catalyzes specifically the phosphorylation on 2'-hydroxyl of the adenosine moiety of NAD to yield NADP.</text>
</comment>
<dbReference type="InterPro" id="IPR002504">
    <property type="entry name" value="NADK"/>
</dbReference>
<dbReference type="GO" id="GO:0051287">
    <property type="term" value="F:NAD binding"/>
    <property type="evidence" value="ECO:0007669"/>
    <property type="project" value="UniProtKB-ARBA"/>
</dbReference>
<dbReference type="GO" id="GO:0046872">
    <property type="term" value="F:metal ion binding"/>
    <property type="evidence" value="ECO:0007669"/>
    <property type="project" value="UniProtKB-UniRule"/>
</dbReference>
<feature type="binding site" evidence="6">
    <location>
        <position position="177"/>
    </location>
    <ligand>
        <name>NAD(+)</name>
        <dbReference type="ChEBI" id="CHEBI:57540"/>
    </ligand>
</feature>
<keyword evidence="6" id="KW-0547">Nucleotide-binding</keyword>
<dbReference type="PANTHER" id="PTHR20275">
    <property type="entry name" value="NAD KINASE"/>
    <property type="match status" value="1"/>
</dbReference>
<feature type="binding site" evidence="6">
    <location>
        <begin position="149"/>
        <end position="150"/>
    </location>
    <ligand>
        <name>NAD(+)</name>
        <dbReference type="ChEBI" id="CHEBI:57540"/>
    </ligand>
</feature>
<feature type="binding site" evidence="6">
    <location>
        <position position="80"/>
    </location>
    <ligand>
        <name>NAD(+)</name>
        <dbReference type="ChEBI" id="CHEBI:57540"/>
    </ligand>
</feature>
<keyword evidence="2 6" id="KW-0418">Kinase</keyword>
<dbReference type="OrthoDB" id="9774737at2"/>
<dbReference type="GO" id="GO:0003951">
    <property type="term" value="F:NAD+ kinase activity"/>
    <property type="evidence" value="ECO:0007669"/>
    <property type="project" value="UniProtKB-UniRule"/>
</dbReference>
<keyword evidence="8" id="KW-1185">Reference proteome</keyword>
<organism evidence="7 8">
    <name type="scientific">Aliikangiella coralliicola</name>
    <dbReference type="NCBI Taxonomy" id="2592383"/>
    <lineage>
        <taxon>Bacteria</taxon>
        <taxon>Pseudomonadati</taxon>
        <taxon>Pseudomonadota</taxon>
        <taxon>Gammaproteobacteria</taxon>
        <taxon>Oceanospirillales</taxon>
        <taxon>Pleioneaceae</taxon>
        <taxon>Aliikangiella</taxon>
    </lineage>
</organism>
<evidence type="ECO:0000313" key="8">
    <source>
        <dbReference type="Proteomes" id="UP000315439"/>
    </source>
</evidence>
<dbReference type="RefSeq" id="WP_142893146.1">
    <property type="nucleotide sequence ID" value="NZ_ML660162.1"/>
</dbReference>
<protein>
    <recommendedName>
        <fullName evidence="6">NAD kinase</fullName>
        <ecNumber evidence="6">2.7.1.23</ecNumber>
    </recommendedName>
    <alternativeName>
        <fullName evidence="6">ATP-dependent NAD kinase</fullName>
    </alternativeName>
</protein>
<dbReference type="InterPro" id="IPR017438">
    <property type="entry name" value="ATP-NAD_kinase_N"/>
</dbReference>
<dbReference type="GO" id="GO:0005737">
    <property type="term" value="C:cytoplasm"/>
    <property type="evidence" value="ECO:0007669"/>
    <property type="project" value="UniProtKB-SubCell"/>
</dbReference>
<evidence type="ECO:0000256" key="5">
    <source>
        <dbReference type="ARBA" id="ARBA00047925"/>
    </source>
</evidence>
<reference evidence="7 8" key="1">
    <citation type="submission" date="2019-07" db="EMBL/GenBank/DDBJ databases">
        <title>Draft genome for Aliikangiella sp. M105.</title>
        <authorList>
            <person name="Wang G."/>
        </authorList>
    </citation>
    <scope>NUCLEOTIDE SEQUENCE [LARGE SCALE GENOMIC DNA]</scope>
    <source>
        <strain evidence="7 8">M105</strain>
    </source>
</reference>
<dbReference type="GO" id="GO:0019674">
    <property type="term" value="P:NAD+ metabolic process"/>
    <property type="evidence" value="ECO:0007669"/>
    <property type="project" value="InterPro"/>
</dbReference>
<evidence type="ECO:0000256" key="4">
    <source>
        <dbReference type="ARBA" id="ARBA00023027"/>
    </source>
</evidence>
<evidence type="ECO:0000256" key="6">
    <source>
        <dbReference type="HAMAP-Rule" id="MF_00361"/>
    </source>
</evidence>
<accession>A0A545UGN9</accession>
<dbReference type="Gene3D" id="2.60.200.30">
    <property type="entry name" value="Probable inorganic polyphosphate/atp-NAD kinase, domain 2"/>
    <property type="match status" value="1"/>
</dbReference>
<feature type="binding site" evidence="6">
    <location>
        <position position="179"/>
    </location>
    <ligand>
        <name>NAD(+)</name>
        <dbReference type="ChEBI" id="CHEBI:57540"/>
    </ligand>
</feature>
<dbReference type="HAMAP" id="MF_00361">
    <property type="entry name" value="NAD_kinase"/>
    <property type="match status" value="1"/>
</dbReference>
<dbReference type="EC" id="2.7.1.23" evidence="6"/>
<keyword evidence="1 6" id="KW-0808">Transferase</keyword>
<proteinExistence type="inferred from homology"/>
<name>A0A545UGN9_9GAMM</name>
<comment type="cofactor">
    <cofactor evidence="6">
        <name>a divalent metal cation</name>
        <dbReference type="ChEBI" id="CHEBI:60240"/>
    </cofactor>
</comment>
<dbReference type="Proteomes" id="UP000315439">
    <property type="component" value="Unassembled WGS sequence"/>
</dbReference>
<keyword evidence="6" id="KW-0067">ATP-binding</keyword>
<dbReference type="EMBL" id="VIKS01000004">
    <property type="protein sequence ID" value="TQV88638.1"/>
    <property type="molecule type" value="Genomic_DNA"/>
</dbReference>
<comment type="similarity">
    <text evidence="6">Belongs to the NAD kinase family.</text>
</comment>
<dbReference type="AlphaFoldDB" id="A0A545UGN9"/>
<dbReference type="InterPro" id="IPR017437">
    <property type="entry name" value="ATP-NAD_kinase_PpnK-typ_C"/>
</dbReference>
<evidence type="ECO:0000256" key="2">
    <source>
        <dbReference type="ARBA" id="ARBA00022777"/>
    </source>
</evidence>
<keyword evidence="6" id="KW-0963">Cytoplasm</keyword>
<gene>
    <name evidence="6" type="primary">nadK</name>
    <name evidence="7" type="ORF">FLL46_08980</name>
</gene>
<sequence>MPNSKAFNKIGITGKPGSKAAMETVSLLCNQLLKAGKRVFVPERNHEFVNANDVELVGFKELGNLCELVIVVGGDGSMLKTARELVNSQVPLLGINRGHLGFLTDIRPTELETRVPPILDGEYTLENRFLLHAEVYRKDQIIGSSCAVNDVVLYPGEIARMISFELYMDRQFVYSQRSDGLIVSTPTGSTAYSLSGGGPIMAPETDSVVLVPMCPHTLTSRPITVNRQRIIDLVISEANPHSPQLSCDGQEIISLAPGDRIQIKQYPIEMRLVHPLDYDYFEVLRSKLNWGQKL</sequence>
<dbReference type="GO" id="GO:0005524">
    <property type="term" value="F:ATP binding"/>
    <property type="evidence" value="ECO:0007669"/>
    <property type="project" value="UniProtKB-KW"/>
</dbReference>
<comment type="caution">
    <text evidence="7">The sequence shown here is derived from an EMBL/GenBank/DDBJ whole genome shotgun (WGS) entry which is preliminary data.</text>
</comment>
<dbReference type="Gene3D" id="3.40.50.10330">
    <property type="entry name" value="Probable inorganic polyphosphate/atp-NAD kinase, domain 1"/>
    <property type="match status" value="1"/>
</dbReference>
<dbReference type="PANTHER" id="PTHR20275:SF0">
    <property type="entry name" value="NAD KINASE"/>
    <property type="match status" value="1"/>
</dbReference>
<comment type="caution">
    <text evidence="6">Lacks conserved residue(s) required for the propagation of feature annotation.</text>
</comment>
<keyword evidence="4 6" id="KW-0520">NAD</keyword>
<dbReference type="SUPFAM" id="SSF111331">
    <property type="entry name" value="NAD kinase/diacylglycerol kinase-like"/>
    <property type="match status" value="1"/>
</dbReference>
<dbReference type="Pfam" id="PF01513">
    <property type="entry name" value="NAD_kinase"/>
    <property type="match status" value="1"/>
</dbReference>
<keyword evidence="3 6" id="KW-0521">NADP</keyword>
<dbReference type="NCBIfam" id="NF002306">
    <property type="entry name" value="PRK01231.1"/>
    <property type="match status" value="1"/>
</dbReference>
<feature type="binding site" evidence="6">
    <location>
        <begin position="75"/>
        <end position="76"/>
    </location>
    <ligand>
        <name>NAD(+)</name>
        <dbReference type="ChEBI" id="CHEBI:57540"/>
    </ligand>
</feature>
<evidence type="ECO:0000256" key="3">
    <source>
        <dbReference type="ARBA" id="ARBA00022857"/>
    </source>
</evidence>
<dbReference type="Pfam" id="PF20143">
    <property type="entry name" value="NAD_kinase_C"/>
    <property type="match status" value="1"/>
</dbReference>